<dbReference type="AlphaFoldDB" id="A0A7J7GGT1"/>
<dbReference type="Proteomes" id="UP000593564">
    <property type="component" value="Unassembled WGS sequence"/>
</dbReference>
<keyword evidence="2 6" id="KW-0812">Transmembrane</keyword>
<evidence type="ECO:0000256" key="5">
    <source>
        <dbReference type="SAM" id="MobiDB-lite"/>
    </source>
</evidence>
<feature type="domain" description="EXS" evidence="7">
    <location>
        <begin position="203"/>
        <end position="276"/>
    </location>
</feature>
<dbReference type="PANTHER" id="PTHR10783:SF104">
    <property type="entry name" value="PHOSPHATE TRANSPORTER PHO1 HOMOLOG 10"/>
    <property type="match status" value="1"/>
</dbReference>
<keyword evidence="9" id="KW-1185">Reference proteome</keyword>
<evidence type="ECO:0000259" key="7">
    <source>
        <dbReference type="Pfam" id="PF03124"/>
    </source>
</evidence>
<dbReference type="InterPro" id="IPR004342">
    <property type="entry name" value="EXS_C"/>
</dbReference>
<evidence type="ECO:0000256" key="6">
    <source>
        <dbReference type="SAM" id="Phobius"/>
    </source>
</evidence>
<dbReference type="GO" id="GO:0000822">
    <property type="term" value="F:inositol hexakisphosphate binding"/>
    <property type="evidence" value="ECO:0007669"/>
    <property type="project" value="TreeGrafter"/>
</dbReference>
<evidence type="ECO:0000256" key="1">
    <source>
        <dbReference type="ARBA" id="ARBA00004141"/>
    </source>
</evidence>
<dbReference type="GO" id="GO:0005802">
    <property type="term" value="C:trans-Golgi network"/>
    <property type="evidence" value="ECO:0007669"/>
    <property type="project" value="TreeGrafter"/>
</dbReference>
<evidence type="ECO:0000256" key="2">
    <source>
        <dbReference type="ARBA" id="ARBA00022692"/>
    </source>
</evidence>
<organism evidence="8 9">
    <name type="scientific">Camellia sinensis</name>
    <name type="common">Tea plant</name>
    <name type="synonym">Thea sinensis</name>
    <dbReference type="NCBI Taxonomy" id="4442"/>
    <lineage>
        <taxon>Eukaryota</taxon>
        <taxon>Viridiplantae</taxon>
        <taxon>Streptophyta</taxon>
        <taxon>Embryophyta</taxon>
        <taxon>Tracheophyta</taxon>
        <taxon>Spermatophyta</taxon>
        <taxon>Magnoliopsida</taxon>
        <taxon>eudicotyledons</taxon>
        <taxon>Gunneridae</taxon>
        <taxon>Pentapetalae</taxon>
        <taxon>asterids</taxon>
        <taxon>Ericales</taxon>
        <taxon>Theaceae</taxon>
        <taxon>Camellia</taxon>
    </lineage>
</organism>
<feature type="transmembrane region" description="Helical" evidence="6">
    <location>
        <begin position="208"/>
        <end position="229"/>
    </location>
</feature>
<reference evidence="8 9" key="2">
    <citation type="submission" date="2020-07" db="EMBL/GenBank/DDBJ databases">
        <title>Genome assembly of wild tea tree DASZ reveals pedigree and selection history of tea varieties.</title>
        <authorList>
            <person name="Zhang W."/>
        </authorList>
    </citation>
    <scope>NUCLEOTIDE SEQUENCE [LARGE SCALE GENOMIC DNA]</scope>
    <source>
        <strain evidence="9">cv. G240</strain>
        <tissue evidence="8">Leaf</tissue>
    </source>
</reference>
<reference evidence="9" key="1">
    <citation type="journal article" date="2020" name="Nat. Commun.">
        <title>Genome assembly of wild tea tree DASZ reveals pedigree and selection history of tea varieties.</title>
        <authorList>
            <person name="Zhang W."/>
            <person name="Zhang Y."/>
            <person name="Qiu H."/>
            <person name="Guo Y."/>
            <person name="Wan H."/>
            <person name="Zhang X."/>
            <person name="Scossa F."/>
            <person name="Alseekh S."/>
            <person name="Zhang Q."/>
            <person name="Wang P."/>
            <person name="Xu L."/>
            <person name="Schmidt M.H."/>
            <person name="Jia X."/>
            <person name="Li D."/>
            <person name="Zhu A."/>
            <person name="Guo F."/>
            <person name="Chen W."/>
            <person name="Ni D."/>
            <person name="Usadel B."/>
            <person name="Fernie A.R."/>
            <person name="Wen W."/>
        </authorList>
    </citation>
    <scope>NUCLEOTIDE SEQUENCE [LARGE SCALE GENOMIC DNA]</scope>
    <source>
        <strain evidence="9">cv. G240</strain>
    </source>
</reference>
<feature type="transmembrane region" description="Helical" evidence="6">
    <location>
        <begin position="154"/>
        <end position="184"/>
    </location>
</feature>
<feature type="transmembrane region" description="Helical" evidence="6">
    <location>
        <begin position="250"/>
        <end position="271"/>
    </location>
</feature>
<protein>
    <recommendedName>
        <fullName evidence="7">EXS domain-containing protein</fullName>
    </recommendedName>
</protein>
<dbReference type="EMBL" id="JACBKZ010000011">
    <property type="protein sequence ID" value="KAF5939121.1"/>
    <property type="molecule type" value="Genomic_DNA"/>
</dbReference>
<dbReference type="GO" id="GO:0016036">
    <property type="term" value="P:cellular response to phosphate starvation"/>
    <property type="evidence" value="ECO:0007669"/>
    <property type="project" value="TreeGrafter"/>
</dbReference>
<dbReference type="GO" id="GO:0005886">
    <property type="term" value="C:plasma membrane"/>
    <property type="evidence" value="ECO:0007669"/>
    <property type="project" value="TreeGrafter"/>
</dbReference>
<keyword evidence="4 6" id="KW-0472">Membrane</keyword>
<dbReference type="PANTHER" id="PTHR10783">
    <property type="entry name" value="XENOTROPIC AND POLYTROPIC RETROVIRUS RECEPTOR 1-RELATED"/>
    <property type="match status" value="1"/>
</dbReference>
<evidence type="ECO:0000256" key="3">
    <source>
        <dbReference type="ARBA" id="ARBA00022989"/>
    </source>
</evidence>
<accession>A0A7J7GGT1</accession>
<feature type="compositionally biased region" description="Polar residues" evidence="5">
    <location>
        <begin position="47"/>
        <end position="63"/>
    </location>
</feature>
<comment type="subcellular location">
    <subcellularLocation>
        <location evidence="1">Membrane</location>
        <topology evidence="1">Multi-pass membrane protein</topology>
    </subcellularLocation>
</comment>
<dbReference type="Pfam" id="PF03124">
    <property type="entry name" value="EXS"/>
    <property type="match status" value="1"/>
</dbReference>
<sequence length="288" mass="33460">MWKQLEELWQKGEIDSSSSSLERREEPTCRLRRPRQDLKFTLGVKNNDGSSRNTRQKFTQSDELQQRKTLARASPEEVNGGDGARRHKTTYGHVTSRSASRSYMKIVDKSYLGVSDEVTSLLESVEATFIKHFSNSNRREGMKSLRPEQKREKFLFYPILIFEASTSFFSGCSIAVLIVVVLLMESGKLIDKEQGTLYMENIFPLHSLYAYIVLHMRLYAANICLWRQYRINYPFIFGFKQGTELCYREVFLLSTGLAVLALPTFLAHLHLDSRTRDYRHILNCFLWA</sequence>
<feature type="region of interest" description="Disordered" evidence="5">
    <location>
        <begin position="42"/>
        <end position="94"/>
    </location>
</feature>
<evidence type="ECO:0000313" key="8">
    <source>
        <dbReference type="EMBL" id="KAF5939121.1"/>
    </source>
</evidence>
<evidence type="ECO:0000313" key="9">
    <source>
        <dbReference type="Proteomes" id="UP000593564"/>
    </source>
</evidence>
<keyword evidence="3 6" id="KW-1133">Transmembrane helix</keyword>
<proteinExistence type="predicted"/>
<evidence type="ECO:0000256" key="4">
    <source>
        <dbReference type="ARBA" id="ARBA00023136"/>
    </source>
</evidence>
<dbReference type="GO" id="GO:0006817">
    <property type="term" value="P:phosphate ion transport"/>
    <property type="evidence" value="ECO:0007669"/>
    <property type="project" value="TreeGrafter"/>
</dbReference>
<name>A0A7J7GGT1_CAMSI</name>
<gene>
    <name evidence="8" type="ORF">HYC85_023380</name>
</gene>
<comment type="caution">
    <text evidence="8">The sequence shown here is derived from an EMBL/GenBank/DDBJ whole genome shotgun (WGS) entry which is preliminary data.</text>
</comment>